<protein>
    <submittedName>
        <fullName evidence="2">Uncharacterized protein</fullName>
    </submittedName>
</protein>
<feature type="region of interest" description="Disordered" evidence="1">
    <location>
        <begin position="138"/>
        <end position="162"/>
    </location>
</feature>
<proteinExistence type="predicted"/>
<evidence type="ECO:0000313" key="3">
    <source>
        <dbReference type="Proteomes" id="UP000828251"/>
    </source>
</evidence>
<accession>A0A9D4A217</accession>
<evidence type="ECO:0000313" key="2">
    <source>
        <dbReference type="EMBL" id="KAH1081892.1"/>
    </source>
</evidence>
<sequence>MSELSKSSEGLPPKEEVSLSSNLGEKVAMKTVKLELMRLNSSEASELVESLARLPPIREFELRSDISRGKSLERKEKLSVETKQRQIKSVPFRSRNESVVRMGVGECHEPQFKAHDHRTMHQMVVYCIDGDFLARKNRPNSPSTMKAKPAALEPDLRHARRI</sequence>
<dbReference type="EMBL" id="JAIQCV010000007">
    <property type="protein sequence ID" value="KAH1081892.1"/>
    <property type="molecule type" value="Genomic_DNA"/>
</dbReference>
<organism evidence="2 3">
    <name type="scientific">Gossypium stocksii</name>
    <dbReference type="NCBI Taxonomy" id="47602"/>
    <lineage>
        <taxon>Eukaryota</taxon>
        <taxon>Viridiplantae</taxon>
        <taxon>Streptophyta</taxon>
        <taxon>Embryophyta</taxon>
        <taxon>Tracheophyta</taxon>
        <taxon>Spermatophyta</taxon>
        <taxon>Magnoliopsida</taxon>
        <taxon>eudicotyledons</taxon>
        <taxon>Gunneridae</taxon>
        <taxon>Pentapetalae</taxon>
        <taxon>rosids</taxon>
        <taxon>malvids</taxon>
        <taxon>Malvales</taxon>
        <taxon>Malvaceae</taxon>
        <taxon>Malvoideae</taxon>
        <taxon>Gossypium</taxon>
    </lineage>
</organism>
<dbReference type="Proteomes" id="UP000828251">
    <property type="component" value="Unassembled WGS sequence"/>
</dbReference>
<reference evidence="2 3" key="1">
    <citation type="journal article" date="2021" name="Plant Biotechnol. J.">
        <title>Multi-omics assisted identification of the key and species-specific regulatory components of drought-tolerant mechanisms in Gossypium stocksii.</title>
        <authorList>
            <person name="Yu D."/>
            <person name="Ke L."/>
            <person name="Zhang D."/>
            <person name="Wu Y."/>
            <person name="Sun Y."/>
            <person name="Mei J."/>
            <person name="Sun J."/>
            <person name="Sun Y."/>
        </authorList>
    </citation>
    <scope>NUCLEOTIDE SEQUENCE [LARGE SCALE GENOMIC DNA]</scope>
    <source>
        <strain evidence="3">cv. E1</strain>
        <tissue evidence="2">Leaf</tissue>
    </source>
</reference>
<gene>
    <name evidence="2" type="ORF">J1N35_021653</name>
</gene>
<comment type="caution">
    <text evidence="2">The sequence shown here is derived from an EMBL/GenBank/DDBJ whole genome shotgun (WGS) entry which is preliminary data.</text>
</comment>
<name>A0A9D4A217_9ROSI</name>
<dbReference type="AlphaFoldDB" id="A0A9D4A217"/>
<feature type="region of interest" description="Disordered" evidence="1">
    <location>
        <begin position="1"/>
        <end position="22"/>
    </location>
</feature>
<keyword evidence="3" id="KW-1185">Reference proteome</keyword>
<evidence type="ECO:0000256" key="1">
    <source>
        <dbReference type="SAM" id="MobiDB-lite"/>
    </source>
</evidence>